<accession>A0A4V4HGE5</accession>
<reference evidence="2 3" key="1">
    <citation type="journal article" date="2019" name="Nat. Ecol. Evol.">
        <title>Megaphylogeny resolves global patterns of mushroom evolution.</title>
        <authorList>
            <person name="Varga T."/>
            <person name="Krizsan K."/>
            <person name="Foldi C."/>
            <person name="Dima B."/>
            <person name="Sanchez-Garcia M."/>
            <person name="Sanchez-Ramirez S."/>
            <person name="Szollosi G.J."/>
            <person name="Szarkandi J.G."/>
            <person name="Papp V."/>
            <person name="Albert L."/>
            <person name="Andreopoulos W."/>
            <person name="Angelini C."/>
            <person name="Antonin V."/>
            <person name="Barry K.W."/>
            <person name="Bougher N.L."/>
            <person name="Buchanan P."/>
            <person name="Buyck B."/>
            <person name="Bense V."/>
            <person name="Catcheside P."/>
            <person name="Chovatia M."/>
            <person name="Cooper J."/>
            <person name="Damon W."/>
            <person name="Desjardin D."/>
            <person name="Finy P."/>
            <person name="Geml J."/>
            <person name="Haridas S."/>
            <person name="Hughes K."/>
            <person name="Justo A."/>
            <person name="Karasinski D."/>
            <person name="Kautmanova I."/>
            <person name="Kiss B."/>
            <person name="Kocsube S."/>
            <person name="Kotiranta H."/>
            <person name="LaButti K.M."/>
            <person name="Lechner B.E."/>
            <person name="Liimatainen K."/>
            <person name="Lipzen A."/>
            <person name="Lukacs Z."/>
            <person name="Mihaltcheva S."/>
            <person name="Morgado L.N."/>
            <person name="Niskanen T."/>
            <person name="Noordeloos M.E."/>
            <person name="Ohm R.A."/>
            <person name="Ortiz-Santana B."/>
            <person name="Ovrebo C."/>
            <person name="Racz N."/>
            <person name="Riley R."/>
            <person name="Savchenko A."/>
            <person name="Shiryaev A."/>
            <person name="Soop K."/>
            <person name="Spirin V."/>
            <person name="Szebenyi C."/>
            <person name="Tomsovsky M."/>
            <person name="Tulloss R.E."/>
            <person name="Uehling J."/>
            <person name="Grigoriev I.V."/>
            <person name="Vagvolgyi C."/>
            <person name="Papp T."/>
            <person name="Martin F.M."/>
            <person name="Miettinen O."/>
            <person name="Hibbett D.S."/>
            <person name="Nagy L.G."/>
        </authorList>
    </citation>
    <scope>NUCLEOTIDE SEQUENCE [LARGE SCALE GENOMIC DNA]</scope>
    <source>
        <strain evidence="2 3">CBS 962.96</strain>
    </source>
</reference>
<sequence length="358" mass="40858">MSSPSQPTIPESSFLHPLSVSSHQFTYSYDYPLQCIAKRYTSTKSDVSAGKQACTILFAGGISLNEPTYIPMVKELFRLSNETSSSIHIRSIWVLERPDHGDAGVVNEETLREHYLVMFRSLEYAQAIRTFLEKDFLSTLERQNLIGLGHSGGCGSLMQALELAGYTSKDKSPFSSFIFVELPLVSYEAQKFFMMLWKAIDGSNSRRPTNWDSKQTAMRWFKTHFPWKTFHPDVLRIVEETYFRQDRVYPNRVTTKTAVEQETMNYLSDTSHLSALPYLRTIFHVIPTHIVLGSKKDIWPQPIYEMMERNVQQDLASYASVKIVPGVGHYFPLTHPALFSAEIFSILDGSQTGVRPKL</sequence>
<feature type="domain" description="AB hydrolase-1" evidence="1">
    <location>
        <begin position="73"/>
        <end position="341"/>
    </location>
</feature>
<dbReference type="SUPFAM" id="SSF53474">
    <property type="entry name" value="alpha/beta-Hydrolases"/>
    <property type="match status" value="1"/>
</dbReference>
<dbReference type="AlphaFoldDB" id="A0A4V4HGE5"/>
<dbReference type="OrthoDB" id="94039at2759"/>
<evidence type="ECO:0000259" key="1">
    <source>
        <dbReference type="Pfam" id="PF12697"/>
    </source>
</evidence>
<dbReference type="Proteomes" id="UP000297245">
    <property type="component" value="Unassembled WGS sequence"/>
</dbReference>
<keyword evidence="3" id="KW-1185">Reference proteome</keyword>
<dbReference type="Gene3D" id="3.40.50.1820">
    <property type="entry name" value="alpha/beta hydrolase"/>
    <property type="match status" value="1"/>
</dbReference>
<dbReference type="EMBL" id="ML179135">
    <property type="protein sequence ID" value="THU98495.1"/>
    <property type="molecule type" value="Genomic_DNA"/>
</dbReference>
<name>A0A4V4HGE5_DENBC</name>
<protein>
    <recommendedName>
        <fullName evidence="1">AB hydrolase-1 domain-containing protein</fullName>
    </recommendedName>
</protein>
<dbReference type="Pfam" id="PF12697">
    <property type="entry name" value="Abhydrolase_6"/>
    <property type="match status" value="1"/>
</dbReference>
<dbReference type="InterPro" id="IPR029058">
    <property type="entry name" value="AB_hydrolase_fold"/>
</dbReference>
<gene>
    <name evidence="2" type="ORF">K435DRAFT_28968</name>
</gene>
<evidence type="ECO:0000313" key="3">
    <source>
        <dbReference type="Proteomes" id="UP000297245"/>
    </source>
</evidence>
<organism evidence="2 3">
    <name type="scientific">Dendrothele bispora (strain CBS 962.96)</name>
    <dbReference type="NCBI Taxonomy" id="1314807"/>
    <lineage>
        <taxon>Eukaryota</taxon>
        <taxon>Fungi</taxon>
        <taxon>Dikarya</taxon>
        <taxon>Basidiomycota</taxon>
        <taxon>Agaricomycotina</taxon>
        <taxon>Agaricomycetes</taxon>
        <taxon>Agaricomycetidae</taxon>
        <taxon>Agaricales</taxon>
        <taxon>Agaricales incertae sedis</taxon>
        <taxon>Dendrothele</taxon>
    </lineage>
</organism>
<dbReference type="InterPro" id="IPR000073">
    <property type="entry name" value="AB_hydrolase_1"/>
</dbReference>
<proteinExistence type="predicted"/>
<evidence type="ECO:0000313" key="2">
    <source>
        <dbReference type="EMBL" id="THU98495.1"/>
    </source>
</evidence>